<dbReference type="PANTHER" id="PTHR19143">
    <property type="entry name" value="FIBRINOGEN/TENASCIN/ANGIOPOEITIN"/>
    <property type="match status" value="1"/>
</dbReference>
<dbReference type="InterPro" id="IPR036056">
    <property type="entry name" value="Fibrinogen-like_C"/>
</dbReference>
<dbReference type="PANTHER" id="PTHR19143:SF185">
    <property type="entry name" value="ANGIOPOIETIN-RELATED PROTEIN 5"/>
    <property type="match status" value="1"/>
</dbReference>
<protein>
    <recommendedName>
        <fullName evidence="1">Fibrinogen C-terminal domain-containing protein</fullName>
    </recommendedName>
</protein>
<reference evidence="2" key="1">
    <citation type="journal article" date="2023" name="Mol. Biol. Evol.">
        <title>Third-Generation Sequencing Reveals the Adaptive Role of the Epigenome in Three Deep-Sea Polychaetes.</title>
        <authorList>
            <person name="Perez M."/>
            <person name="Aroh O."/>
            <person name="Sun Y."/>
            <person name="Lan Y."/>
            <person name="Juniper S.K."/>
            <person name="Young C.R."/>
            <person name="Angers B."/>
            <person name="Qian P.Y."/>
        </authorList>
    </citation>
    <scope>NUCLEOTIDE SEQUENCE</scope>
    <source>
        <strain evidence="2">P08H-3</strain>
    </source>
</reference>
<dbReference type="PROSITE" id="PS51406">
    <property type="entry name" value="FIBRINOGEN_C_2"/>
    <property type="match status" value="1"/>
</dbReference>
<dbReference type="GO" id="GO:0005615">
    <property type="term" value="C:extracellular space"/>
    <property type="evidence" value="ECO:0007669"/>
    <property type="project" value="TreeGrafter"/>
</dbReference>
<dbReference type="Pfam" id="PF08277">
    <property type="entry name" value="PAN_3"/>
    <property type="match status" value="1"/>
</dbReference>
<keyword evidence="3" id="KW-1185">Reference proteome</keyword>
<dbReference type="InterPro" id="IPR006583">
    <property type="entry name" value="PAN-3_domain"/>
</dbReference>
<dbReference type="InterPro" id="IPR014716">
    <property type="entry name" value="Fibrinogen_a/b/g_C_1"/>
</dbReference>
<comment type="caution">
    <text evidence="2">The sequence shown here is derived from an EMBL/GenBank/DDBJ whole genome shotgun (WGS) entry which is preliminary data.</text>
</comment>
<evidence type="ECO:0000313" key="2">
    <source>
        <dbReference type="EMBL" id="KAK2146608.1"/>
    </source>
</evidence>
<dbReference type="InterPro" id="IPR002181">
    <property type="entry name" value="Fibrinogen_a/b/g_C_dom"/>
</dbReference>
<dbReference type="AlphaFoldDB" id="A0AAD9J5P0"/>
<dbReference type="EMBL" id="JAODUP010000594">
    <property type="protein sequence ID" value="KAK2146608.1"/>
    <property type="molecule type" value="Genomic_DNA"/>
</dbReference>
<dbReference type="InterPro" id="IPR050373">
    <property type="entry name" value="Fibrinogen_C-term_domain"/>
</dbReference>
<evidence type="ECO:0000313" key="3">
    <source>
        <dbReference type="Proteomes" id="UP001208570"/>
    </source>
</evidence>
<feature type="domain" description="Fibrinogen C-terminal" evidence="1">
    <location>
        <begin position="108"/>
        <end position="314"/>
    </location>
</feature>
<gene>
    <name evidence="2" type="ORF">LSH36_594g00000</name>
</gene>
<dbReference type="Proteomes" id="UP001208570">
    <property type="component" value="Unassembled WGS sequence"/>
</dbReference>
<sequence length="314" mass="35853">MTISFKEVKRTPGDDYIVETFRNLVNIGECLLKCSNNDQCRTVAHEDDTCSIYNATEGIREKRSGEKVVTMMTREEITDSEICQKKIPYQQGRTCLPISVYPYYKTQCLPPCSGTRCQNCYSIPALFAEMLNITLADRTTIKVPSRDGWIVLLRRQDGSIDFARKLWDDYRNGFGDLKNEFWLGNENIHLLTTSASYRIRLDLMTFDGRWAYAEYSSFWVGPESDNYRLHISGHGGNASDSWNSGWANHREGDAMFCTKDRDNDKWSSGTCLVVGGWWMKKCGNVKLTGIYGASIIWKSVSSNLSYADMKIKLN</sequence>
<name>A0AAD9J5P0_9ANNE</name>
<evidence type="ECO:0000259" key="1">
    <source>
        <dbReference type="PROSITE" id="PS51406"/>
    </source>
</evidence>
<proteinExistence type="predicted"/>
<dbReference type="Pfam" id="PF00147">
    <property type="entry name" value="Fibrinogen_C"/>
    <property type="match status" value="1"/>
</dbReference>
<dbReference type="Gene3D" id="3.90.215.10">
    <property type="entry name" value="Gamma Fibrinogen, chain A, domain 1"/>
    <property type="match status" value="1"/>
</dbReference>
<organism evidence="2 3">
    <name type="scientific">Paralvinella palmiformis</name>
    <dbReference type="NCBI Taxonomy" id="53620"/>
    <lineage>
        <taxon>Eukaryota</taxon>
        <taxon>Metazoa</taxon>
        <taxon>Spiralia</taxon>
        <taxon>Lophotrochozoa</taxon>
        <taxon>Annelida</taxon>
        <taxon>Polychaeta</taxon>
        <taxon>Sedentaria</taxon>
        <taxon>Canalipalpata</taxon>
        <taxon>Terebellida</taxon>
        <taxon>Terebelliformia</taxon>
        <taxon>Alvinellidae</taxon>
        <taxon>Paralvinella</taxon>
    </lineage>
</organism>
<dbReference type="SMART" id="SM00186">
    <property type="entry name" value="FBG"/>
    <property type="match status" value="1"/>
</dbReference>
<dbReference type="SUPFAM" id="SSF56496">
    <property type="entry name" value="Fibrinogen C-terminal domain-like"/>
    <property type="match status" value="1"/>
</dbReference>
<accession>A0AAD9J5P0</accession>